<dbReference type="STRING" id="388408.LAX5112_00528"/>
<dbReference type="GO" id="GO:0016747">
    <property type="term" value="F:acyltransferase activity, transferring groups other than amino-acyl groups"/>
    <property type="evidence" value="ECO:0007669"/>
    <property type="project" value="InterPro"/>
</dbReference>
<reference evidence="3" key="1">
    <citation type="submission" date="2015-07" db="EMBL/GenBank/DDBJ databases">
        <authorList>
            <person name="Rodrigo-Torres Lidia"/>
            <person name="Arahal R.David."/>
        </authorList>
    </citation>
    <scope>NUCLEOTIDE SEQUENCE [LARGE SCALE GENOMIC DNA]</scope>
    <source>
        <strain evidence="3">CECT 5112</strain>
    </source>
</reference>
<evidence type="ECO:0000259" key="1">
    <source>
        <dbReference type="PROSITE" id="PS51186"/>
    </source>
</evidence>
<dbReference type="AlphaFoldDB" id="A0A0M6ZSE5"/>
<dbReference type="EMBL" id="CXWD01000002">
    <property type="protein sequence ID" value="CTQ65151.1"/>
    <property type="molecule type" value="Genomic_DNA"/>
</dbReference>
<proteinExistence type="predicted"/>
<sequence length="179" mass="19287">MNKDGTTSDITIRELTPADEKAVEALLLSVYPSDMEARLVHKLRHCGALVLEQVAVEPDGAFLGHIAFSRVTNTTIGANQAVQVACLAPVSIRAGEQRKGIGSRLIYSSMKRLGELQEDLVLVLGPPSYFPRFGFDAELAKKVHGPYAGAAFMAAPLTEAGSNNLPIEVTFATPFEEFE</sequence>
<gene>
    <name evidence="2" type="ORF">LAX5112_00528</name>
</gene>
<evidence type="ECO:0000313" key="2">
    <source>
        <dbReference type="EMBL" id="CTQ65151.1"/>
    </source>
</evidence>
<evidence type="ECO:0000313" key="3">
    <source>
        <dbReference type="Proteomes" id="UP000053235"/>
    </source>
</evidence>
<keyword evidence="2" id="KW-0808">Transferase</keyword>
<organism evidence="2 3">
    <name type="scientific">Roseibium alexandrii</name>
    <dbReference type="NCBI Taxonomy" id="388408"/>
    <lineage>
        <taxon>Bacteria</taxon>
        <taxon>Pseudomonadati</taxon>
        <taxon>Pseudomonadota</taxon>
        <taxon>Alphaproteobacteria</taxon>
        <taxon>Hyphomicrobiales</taxon>
        <taxon>Stappiaceae</taxon>
        <taxon>Roseibium</taxon>
    </lineage>
</organism>
<keyword evidence="3" id="KW-1185">Reference proteome</keyword>
<protein>
    <submittedName>
        <fullName evidence="2">Putative acetyltransferase</fullName>
    </submittedName>
</protein>
<dbReference type="RefSeq" id="WP_055670472.1">
    <property type="nucleotide sequence ID" value="NZ_CXWD01000002.1"/>
</dbReference>
<dbReference type="Gene3D" id="3.40.630.30">
    <property type="match status" value="1"/>
</dbReference>
<dbReference type="SUPFAM" id="SSF55729">
    <property type="entry name" value="Acyl-CoA N-acyltransferases (Nat)"/>
    <property type="match status" value="1"/>
</dbReference>
<dbReference type="Proteomes" id="UP000053235">
    <property type="component" value="Unassembled WGS sequence"/>
</dbReference>
<dbReference type="OrthoDB" id="9797178at2"/>
<feature type="domain" description="N-acetyltransferase" evidence="1">
    <location>
        <begin position="10"/>
        <end position="158"/>
    </location>
</feature>
<dbReference type="InterPro" id="IPR000182">
    <property type="entry name" value="GNAT_dom"/>
</dbReference>
<dbReference type="InterPro" id="IPR016181">
    <property type="entry name" value="Acyl_CoA_acyltransferase"/>
</dbReference>
<name>A0A0M6ZSE5_9HYPH</name>
<accession>A0A0M6ZSE5</accession>
<dbReference type="PROSITE" id="PS51186">
    <property type="entry name" value="GNAT"/>
    <property type="match status" value="1"/>
</dbReference>